<evidence type="ECO:0000256" key="7">
    <source>
        <dbReference type="SAM" id="SignalP"/>
    </source>
</evidence>
<organism evidence="8 9">
    <name type="scientific">Geobacter argillaceus</name>
    <dbReference type="NCBI Taxonomy" id="345631"/>
    <lineage>
        <taxon>Bacteria</taxon>
        <taxon>Pseudomonadati</taxon>
        <taxon>Thermodesulfobacteriota</taxon>
        <taxon>Desulfuromonadia</taxon>
        <taxon>Geobacterales</taxon>
        <taxon>Geobacteraceae</taxon>
        <taxon>Geobacter</taxon>
    </lineage>
</organism>
<accession>A0A562VNM2</accession>
<evidence type="ECO:0000256" key="4">
    <source>
        <dbReference type="ARBA" id="ARBA00023136"/>
    </source>
</evidence>
<dbReference type="AlphaFoldDB" id="A0A562VNM2"/>
<feature type="region of interest" description="Disordered" evidence="6">
    <location>
        <begin position="44"/>
        <end position="107"/>
    </location>
</feature>
<feature type="signal peptide" evidence="7">
    <location>
        <begin position="1"/>
        <end position="21"/>
    </location>
</feature>
<keyword evidence="8" id="KW-0132">Cell division</keyword>
<comment type="caution">
    <text evidence="8">The sequence shown here is derived from an EMBL/GenBank/DDBJ whole genome shotgun (WGS) entry which is preliminary data.</text>
</comment>
<dbReference type="GO" id="GO:0051301">
    <property type="term" value="P:cell division"/>
    <property type="evidence" value="ECO:0007669"/>
    <property type="project" value="UniProtKB-KW"/>
</dbReference>
<reference evidence="8 9" key="1">
    <citation type="submission" date="2019-07" db="EMBL/GenBank/DDBJ databases">
        <title>Genomic Encyclopedia of Archaeal and Bacterial Type Strains, Phase II (KMG-II): from individual species to whole genera.</title>
        <authorList>
            <person name="Goeker M."/>
        </authorList>
    </citation>
    <scope>NUCLEOTIDE SEQUENCE [LARGE SCALE GENOMIC DNA]</scope>
    <source>
        <strain evidence="8 9">ATCC BAA-1139</strain>
    </source>
</reference>
<feature type="compositionally biased region" description="Low complexity" evidence="6">
    <location>
        <begin position="85"/>
        <end position="105"/>
    </location>
</feature>
<dbReference type="Pfam" id="PF13103">
    <property type="entry name" value="TonB_2"/>
    <property type="match status" value="1"/>
</dbReference>
<dbReference type="Gene3D" id="3.30.1150.10">
    <property type="match status" value="1"/>
</dbReference>
<dbReference type="Proteomes" id="UP000319449">
    <property type="component" value="Unassembled WGS sequence"/>
</dbReference>
<dbReference type="NCBIfam" id="TIGR01352">
    <property type="entry name" value="tonB_Cterm"/>
    <property type="match status" value="1"/>
</dbReference>
<evidence type="ECO:0000256" key="6">
    <source>
        <dbReference type="SAM" id="MobiDB-lite"/>
    </source>
</evidence>
<keyword evidence="9" id="KW-1185">Reference proteome</keyword>
<keyword evidence="5" id="KW-0175">Coiled coil</keyword>
<protein>
    <submittedName>
        <fullName evidence="8">Cell division and transport-associated protein TolA</fullName>
    </submittedName>
</protein>
<dbReference type="SUPFAM" id="SSF74653">
    <property type="entry name" value="TolA/TonB C-terminal domain"/>
    <property type="match status" value="1"/>
</dbReference>
<evidence type="ECO:0000313" key="8">
    <source>
        <dbReference type="EMBL" id="TWJ19500.1"/>
    </source>
</evidence>
<keyword evidence="4" id="KW-0472">Membrane</keyword>
<dbReference type="EMBL" id="VLLN01000008">
    <property type="protein sequence ID" value="TWJ19500.1"/>
    <property type="molecule type" value="Genomic_DNA"/>
</dbReference>
<evidence type="ECO:0000256" key="1">
    <source>
        <dbReference type="ARBA" id="ARBA00004167"/>
    </source>
</evidence>
<feature type="region of interest" description="Disordered" evidence="6">
    <location>
        <begin position="136"/>
        <end position="155"/>
    </location>
</feature>
<keyword evidence="7" id="KW-0732">Signal</keyword>
<proteinExistence type="predicted"/>
<feature type="coiled-coil region" evidence="5">
    <location>
        <begin position="107"/>
        <end position="136"/>
    </location>
</feature>
<evidence type="ECO:0000256" key="5">
    <source>
        <dbReference type="SAM" id="Coils"/>
    </source>
</evidence>
<gene>
    <name evidence="8" type="ORF">JN12_01617</name>
</gene>
<dbReference type="InterPro" id="IPR006260">
    <property type="entry name" value="TonB/TolA_C"/>
</dbReference>
<keyword evidence="3" id="KW-1133">Transmembrane helix</keyword>
<keyword evidence="8" id="KW-0131">Cell cycle</keyword>
<sequence length="246" mass="26482">MFLGSFLLHALAFLLSTYVHTFLPAPIEEPVYYVDVVNLPVASPRAGSPTPGKAPETVAPVAPPEQKAPMTLPAKQADKAKTKNPAPAKQPTQAAPGGKAAAGGDEAARLDERMKQMEQRAEAKHEEAALEALQRKHAGGGRAGMPAGTGTQAGSDYGSYLQSRLRDALAQTIAYQSRRPETAVRLVVDRNGKLVRTVMERSSRDPLFNDAVMRAIEKAKASFPPPPNGKEFEKLFVFSPEEVSKR</sequence>
<dbReference type="RefSeq" id="WP_145020942.1">
    <property type="nucleotide sequence ID" value="NZ_VLLN01000008.1"/>
</dbReference>
<evidence type="ECO:0000313" key="9">
    <source>
        <dbReference type="Proteomes" id="UP000319449"/>
    </source>
</evidence>
<dbReference type="GO" id="GO:0016020">
    <property type="term" value="C:membrane"/>
    <property type="evidence" value="ECO:0007669"/>
    <property type="project" value="UniProtKB-SubCell"/>
</dbReference>
<evidence type="ECO:0000256" key="2">
    <source>
        <dbReference type="ARBA" id="ARBA00022692"/>
    </source>
</evidence>
<comment type="subcellular location">
    <subcellularLocation>
        <location evidence="1">Membrane</location>
        <topology evidence="1">Single-pass membrane protein</topology>
    </subcellularLocation>
</comment>
<dbReference type="OrthoDB" id="5398495at2"/>
<name>A0A562VNM2_9BACT</name>
<keyword evidence="2" id="KW-0812">Transmembrane</keyword>
<feature type="chain" id="PRO_5021743376" evidence="7">
    <location>
        <begin position="22"/>
        <end position="246"/>
    </location>
</feature>
<evidence type="ECO:0000256" key="3">
    <source>
        <dbReference type="ARBA" id="ARBA00022989"/>
    </source>
</evidence>